<evidence type="ECO:0000313" key="3">
    <source>
        <dbReference type="Proteomes" id="UP000292003"/>
    </source>
</evidence>
<reference evidence="2 3" key="1">
    <citation type="submission" date="2019-02" db="EMBL/GenBank/DDBJ databases">
        <title>Draft genome sequence of Amycolatopsis sp. 8-3EHSu isolated from roots of Suaeda maritima.</title>
        <authorList>
            <person name="Duangmal K."/>
            <person name="Chantavorakit T."/>
        </authorList>
    </citation>
    <scope>NUCLEOTIDE SEQUENCE [LARGE SCALE GENOMIC DNA]</scope>
    <source>
        <strain evidence="2 3">8-3EHSu</strain>
    </source>
</reference>
<keyword evidence="1" id="KW-0732">Signal</keyword>
<name>A0A4Q7J474_9PSEU</name>
<comment type="caution">
    <text evidence="2">The sequence shown here is derived from an EMBL/GenBank/DDBJ whole genome shotgun (WGS) entry which is preliminary data.</text>
</comment>
<evidence type="ECO:0000313" key="2">
    <source>
        <dbReference type="EMBL" id="RZQ62351.1"/>
    </source>
</evidence>
<feature type="signal peptide" evidence="1">
    <location>
        <begin position="1"/>
        <end position="22"/>
    </location>
</feature>
<dbReference type="EMBL" id="SFCC01000009">
    <property type="protein sequence ID" value="RZQ62351.1"/>
    <property type="molecule type" value="Genomic_DNA"/>
</dbReference>
<sequence>MTRTHRLAAVVLAAVVLLGACGGDEEPAQALGDAAHPPVVVAASTPVRDTAAVISALKRLDPCALLDPIAAGIPGRPGEGTRPAPHNCEIGDLGVTLGTPLSRMSRYGMPRRTVAGNVVYVDRPSTGCAYLLPVGPVHAIRFEADTDRDVIEPCAALDRLVPVALSKLGTPVPPGDRLSTVDACSVLTAALRDPGLGRSAVEESRKGLHSCGEGNIYGNSLKLAYGKDPARVHTDRPSRQVGGRTLVEIGRDPMCTVAWSEGPAATAFATVELHASCDRVDTVAAEVMRLLDAPPPDVPPIQPLPYPPGQTGLPGEGGCADVRPDRPCQPVSPEPYAPHDPVALVNAAAGDSGVLCGLAAEAVRAHLGPELRPVLTDADGCVFVEPSLRREVTVRVEAGELPGMPWQAVTIAGRPGYLRGAGDGELGTDRLVALVEGGGEGTARLLKIGIRIRPERGAGPGPGNVNTAGVEKQDALAADIVARAFP</sequence>
<evidence type="ECO:0000256" key="1">
    <source>
        <dbReference type="SAM" id="SignalP"/>
    </source>
</evidence>
<gene>
    <name evidence="2" type="ORF">EWH70_18940</name>
</gene>
<protein>
    <submittedName>
        <fullName evidence="2">Uncharacterized protein</fullName>
    </submittedName>
</protein>
<dbReference type="RefSeq" id="WP_130476779.1">
    <property type="nucleotide sequence ID" value="NZ_SFCC01000009.1"/>
</dbReference>
<accession>A0A4Q7J474</accession>
<dbReference type="PROSITE" id="PS51257">
    <property type="entry name" value="PROKAR_LIPOPROTEIN"/>
    <property type="match status" value="1"/>
</dbReference>
<keyword evidence="3" id="KW-1185">Reference proteome</keyword>
<organism evidence="2 3">
    <name type="scientific">Amycolatopsis suaedae</name>
    <dbReference type="NCBI Taxonomy" id="2510978"/>
    <lineage>
        <taxon>Bacteria</taxon>
        <taxon>Bacillati</taxon>
        <taxon>Actinomycetota</taxon>
        <taxon>Actinomycetes</taxon>
        <taxon>Pseudonocardiales</taxon>
        <taxon>Pseudonocardiaceae</taxon>
        <taxon>Amycolatopsis</taxon>
    </lineage>
</organism>
<dbReference type="OrthoDB" id="3589247at2"/>
<proteinExistence type="predicted"/>
<feature type="chain" id="PRO_5038569356" evidence="1">
    <location>
        <begin position="23"/>
        <end position="486"/>
    </location>
</feature>
<dbReference type="AlphaFoldDB" id="A0A4Q7J474"/>
<dbReference type="Proteomes" id="UP000292003">
    <property type="component" value="Unassembled WGS sequence"/>
</dbReference>